<dbReference type="SUPFAM" id="SSF63825">
    <property type="entry name" value="YWTD domain"/>
    <property type="match status" value="1"/>
</dbReference>
<keyword evidence="2" id="KW-0732">Signal</keyword>
<protein>
    <recommendedName>
        <fullName evidence="5">SMP-30/Gluconolactonase/LRE-like region domain-containing protein</fullName>
    </recommendedName>
</protein>
<feature type="chain" id="PRO_5032387443" description="SMP-30/Gluconolactonase/LRE-like region domain-containing protein" evidence="2">
    <location>
        <begin position="22"/>
        <end position="411"/>
    </location>
</feature>
<dbReference type="EMBL" id="JACJVJ010000001">
    <property type="protein sequence ID" value="MBC2777578.1"/>
    <property type="molecule type" value="Genomic_DNA"/>
</dbReference>
<evidence type="ECO:0000313" key="4">
    <source>
        <dbReference type="Proteomes" id="UP000564378"/>
    </source>
</evidence>
<evidence type="ECO:0000256" key="1">
    <source>
        <dbReference type="SAM" id="MobiDB-lite"/>
    </source>
</evidence>
<evidence type="ECO:0000313" key="3">
    <source>
        <dbReference type="EMBL" id="MBC2777578.1"/>
    </source>
</evidence>
<dbReference type="AlphaFoldDB" id="A0A842HUC9"/>
<keyword evidence="4" id="KW-1185">Reference proteome</keyword>
<dbReference type="Gene3D" id="2.120.10.30">
    <property type="entry name" value="TolB, C-terminal domain"/>
    <property type="match status" value="1"/>
</dbReference>
<dbReference type="RefSeq" id="WP_185800778.1">
    <property type="nucleotide sequence ID" value="NZ_JACJVJ010000001.1"/>
</dbReference>
<feature type="signal peptide" evidence="2">
    <location>
        <begin position="1"/>
        <end position="21"/>
    </location>
</feature>
<accession>A0A842HUC9</accession>
<dbReference type="InterPro" id="IPR011042">
    <property type="entry name" value="6-blade_b-propeller_TolB-like"/>
</dbReference>
<reference evidence="3 4" key="1">
    <citation type="submission" date="2020-08" db="EMBL/GenBank/DDBJ databases">
        <title>Draft genome sequence of Parasphingopyxis sp. GrpM-11.</title>
        <authorList>
            <person name="Oh J."/>
            <person name="Roh D.-H."/>
        </authorList>
    </citation>
    <scope>NUCLEOTIDE SEQUENCE [LARGE SCALE GENOMIC DNA]</scope>
    <source>
        <strain evidence="3 4">GrpM-11</strain>
    </source>
</reference>
<sequence>MPSRPAAIFALGLLMATPAMAEGETWRDVGPAEERAFDLERLDTLTQAYPDSGTMLRAIIATAHQVGDGDAVRGAFERFAVMGGGLSEGSMTLVSGYFEEARWAALTATVADGQSPVAASEVVAAVPADINLVEGVAWDSRRATLYAGSVVERGLYRLSGETWERVPLPENSGSLFGMAYDAGADTLWLVSGAADPTPDPDTAFRGLIAYSPESRSARMLAAPGEGAMSGDIALGQDGSVYVSNSIGGAIYRCRPGCLALETIVEPNRFRSPQGMAVSLDGAWLYVSDYSHGLAAIDLDTGAIFRVAATADMLLDGIDGLLPDGGDLIAIRNGSLPMQIMRLQLSEDGLRVEQATVIERNHPDWGEPTLGAFRGAEFLYVSDAQWERFGADGAPDPGIAPRPTPIRSVRLR</sequence>
<evidence type="ECO:0000256" key="2">
    <source>
        <dbReference type="SAM" id="SignalP"/>
    </source>
</evidence>
<comment type="caution">
    <text evidence="3">The sequence shown here is derived from an EMBL/GenBank/DDBJ whole genome shotgun (WGS) entry which is preliminary data.</text>
</comment>
<feature type="region of interest" description="Disordered" evidence="1">
    <location>
        <begin position="390"/>
        <end position="411"/>
    </location>
</feature>
<dbReference type="Proteomes" id="UP000564378">
    <property type="component" value="Unassembled WGS sequence"/>
</dbReference>
<organism evidence="3 4">
    <name type="scientific">Parasphingopyxis marina</name>
    <dbReference type="NCBI Taxonomy" id="2761622"/>
    <lineage>
        <taxon>Bacteria</taxon>
        <taxon>Pseudomonadati</taxon>
        <taxon>Pseudomonadota</taxon>
        <taxon>Alphaproteobacteria</taxon>
        <taxon>Sphingomonadales</taxon>
        <taxon>Sphingomonadaceae</taxon>
        <taxon>Parasphingopyxis</taxon>
    </lineage>
</organism>
<proteinExistence type="predicted"/>
<evidence type="ECO:0008006" key="5">
    <source>
        <dbReference type="Google" id="ProtNLM"/>
    </source>
</evidence>
<gene>
    <name evidence="3" type="ORF">H6P80_08085</name>
</gene>
<name>A0A842HUC9_9SPHN</name>